<feature type="domain" description="Winged helix-turn helix" evidence="1">
    <location>
        <begin position="36"/>
        <end position="92"/>
    </location>
</feature>
<gene>
    <name evidence="2" type="ORF">IPV69_04205</name>
</gene>
<organism evidence="2 3">
    <name type="scientific">Humisphaera borealis</name>
    <dbReference type="NCBI Taxonomy" id="2807512"/>
    <lineage>
        <taxon>Bacteria</taxon>
        <taxon>Pseudomonadati</taxon>
        <taxon>Planctomycetota</taxon>
        <taxon>Phycisphaerae</taxon>
        <taxon>Tepidisphaerales</taxon>
        <taxon>Tepidisphaeraceae</taxon>
        <taxon>Humisphaera</taxon>
    </lineage>
</organism>
<protein>
    <submittedName>
        <fullName evidence="2">Winged helix-turn-helix domain-containing protein</fullName>
    </submittedName>
</protein>
<dbReference type="AlphaFoldDB" id="A0A7M2WYN4"/>
<keyword evidence="3" id="KW-1185">Reference proteome</keyword>
<dbReference type="EMBL" id="CP063458">
    <property type="protein sequence ID" value="QOV90575.1"/>
    <property type="molecule type" value="Genomic_DNA"/>
</dbReference>
<dbReference type="Proteomes" id="UP000593765">
    <property type="component" value="Chromosome"/>
</dbReference>
<evidence type="ECO:0000259" key="1">
    <source>
        <dbReference type="Pfam" id="PF13592"/>
    </source>
</evidence>
<accession>A0A7M2WYN4</accession>
<dbReference type="Pfam" id="PF13592">
    <property type="entry name" value="HTH_33"/>
    <property type="match status" value="1"/>
</dbReference>
<evidence type="ECO:0000313" key="3">
    <source>
        <dbReference type="Proteomes" id="UP000593765"/>
    </source>
</evidence>
<sequence>MAAKPQSGRPPKLDAAKRSKIAGLLLLGPKHHGFDNDLWTLDRIAQVIQRHFSVSYHPSQVWRILLSIGWSCQKPQRRARERNDDAIEHWRRAVWPRIKKGAKTRQKRAVSR</sequence>
<dbReference type="KEGG" id="hbs:IPV69_04205"/>
<name>A0A7M2WYN4_9BACT</name>
<evidence type="ECO:0000313" key="2">
    <source>
        <dbReference type="EMBL" id="QOV90575.1"/>
    </source>
</evidence>
<dbReference type="InterPro" id="IPR025959">
    <property type="entry name" value="Winged_HTH_dom"/>
</dbReference>
<reference evidence="2 3" key="1">
    <citation type="submission" date="2020-10" db="EMBL/GenBank/DDBJ databases">
        <title>Wide distribution of Phycisphaera-like planctomycetes from WD2101 soil group in peatlands and genome analysis of the first cultivated representative.</title>
        <authorList>
            <person name="Dedysh S.N."/>
            <person name="Beletsky A.V."/>
            <person name="Ivanova A."/>
            <person name="Kulichevskaya I.S."/>
            <person name="Suzina N.E."/>
            <person name="Philippov D.A."/>
            <person name="Rakitin A.L."/>
            <person name="Mardanov A.V."/>
            <person name="Ravin N.V."/>
        </authorList>
    </citation>
    <scope>NUCLEOTIDE SEQUENCE [LARGE SCALE GENOMIC DNA]</scope>
    <source>
        <strain evidence="2 3">M1803</strain>
    </source>
</reference>
<proteinExistence type="predicted"/>